<name>A0A8T0C4I4_9GAMM</name>
<dbReference type="AlphaFoldDB" id="A0A8T0C4I4"/>
<sequence length="32" mass="3506">MYVAIGPFQLLPLLTVSQHSTDMFIAVSDLVV</sequence>
<evidence type="ECO:0000313" key="2">
    <source>
        <dbReference type="Proteomes" id="UP000016480"/>
    </source>
</evidence>
<protein>
    <submittedName>
        <fullName evidence="1">Uncharacterized protein</fullName>
    </submittedName>
</protein>
<dbReference type="EMBL" id="AHCD03000043">
    <property type="protein sequence ID" value="KAF7783504.1"/>
    <property type="molecule type" value="Genomic_DNA"/>
</dbReference>
<comment type="caution">
    <text evidence="1">The sequence shown here is derived from an EMBL/GenBank/DDBJ whole genome shotgun (WGS) entry which is preliminary data.</text>
</comment>
<organism evidence="1 2">
    <name type="scientific">Pseudoalteromonas rubra</name>
    <dbReference type="NCBI Taxonomy" id="43658"/>
    <lineage>
        <taxon>Bacteria</taxon>
        <taxon>Pseudomonadati</taxon>
        <taxon>Pseudomonadota</taxon>
        <taxon>Gammaproteobacteria</taxon>
        <taxon>Alteromonadales</taxon>
        <taxon>Pseudoalteromonadaceae</taxon>
        <taxon>Pseudoalteromonas</taxon>
    </lineage>
</organism>
<proteinExistence type="predicted"/>
<evidence type="ECO:0000313" key="1">
    <source>
        <dbReference type="EMBL" id="KAF7783504.1"/>
    </source>
</evidence>
<dbReference type="Proteomes" id="UP000016480">
    <property type="component" value="Unassembled WGS sequence"/>
</dbReference>
<accession>A0A8T0C4I4</accession>
<gene>
    <name evidence="1" type="ORF">PRUB_a6015</name>
</gene>
<reference evidence="1 2" key="1">
    <citation type="journal article" date="2012" name="J. Bacteriol.">
        <title>Genome sequence of the cycloprodigiosin-producing bacterial strain Pseudoalteromonas rubra ATCC 29570(T).</title>
        <authorList>
            <person name="Xie B.B."/>
            <person name="Shu Y.L."/>
            <person name="Qin Q.L."/>
            <person name="Rong J.C."/>
            <person name="Zhang X.Y."/>
            <person name="Chen X.L."/>
            <person name="Zhou B.C."/>
            <person name="Zhang Y.Z."/>
        </authorList>
    </citation>
    <scope>NUCLEOTIDE SEQUENCE [LARGE SCALE GENOMIC DNA]</scope>
    <source>
        <strain evidence="1 2">DSM 6842</strain>
    </source>
</reference>